<dbReference type="EMBL" id="BSOJ01000006">
    <property type="protein sequence ID" value="GLR25260.1"/>
    <property type="molecule type" value="Genomic_DNA"/>
</dbReference>
<dbReference type="Pfam" id="PF01551">
    <property type="entry name" value="Peptidase_M23"/>
    <property type="match status" value="1"/>
</dbReference>
<keyword evidence="6" id="KW-1185">Reference proteome</keyword>
<dbReference type="RefSeq" id="WP_284279598.1">
    <property type="nucleotide sequence ID" value="NZ_BSOJ01000006.1"/>
</dbReference>
<keyword evidence="1" id="KW-0175">Coiled coil</keyword>
<feature type="region of interest" description="Disordered" evidence="2">
    <location>
        <begin position="253"/>
        <end position="297"/>
    </location>
</feature>
<gene>
    <name evidence="5" type="ORF">GCM10007875_03480</name>
</gene>
<feature type="coiled-coil region" evidence="1">
    <location>
        <begin position="65"/>
        <end position="120"/>
    </location>
</feature>
<reference evidence="6" key="1">
    <citation type="journal article" date="2019" name="Int. J. Syst. Evol. Microbiol.">
        <title>The Global Catalogue of Microorganisms (GCM) 10K type strain sequencing project: providing services to taxonomists for standard genome sequencing and annotation.</title>
        <authorList>
            <consortium name="The Broad Institute Genomics Platform"/>
            <consortium name="The Broad Institute Genome Sequencing Center for Infectious Disease"/>
            <person name="Wu L."/>
            <person name="Ma J."/>
        </authorList>
    </citation>
    <scope>NUCLEOTIDE SEQUENCE [LARGE SCALE GENOMIC DNA]</scope>
    <source>
        <strain evidence="6">NBRC 105857</strain>
    </source>
</reference>
<evidence type="ECO:0000256" key="1">
    <source>
        <dbReference type="SAM" id="Coils"/>
    </source>
</evidence>
<evidence type="ECO:0000313" key="6">
    <source>
        <dbReference type="Proteomes" id="UP001156664"/>
    </source>
</evidence>
<sequence>MSFFARKSSAARAAVLYSLAVALLTHGLAGVAAIRDPAGVKQEREDVRKKLQDIKKAITQTSGEKQKVSNAIKQLDKQLANTESRLAQLSKDRKALEDDIADLKTKQAAVEAALADTEKRLASVIRNQYRRSDINPTQAWLAGQSASQAAREGYWYQRISSAEKQLGDTQAAQASQLQSIREGMEKKRERLEKTIKSQDQKQRELKSQKEERQQLVEDLSSKLKGQELEKKRLERDDKRLTGVIADLTRAIEQAKREQAARRKREQENPGSPPSGRKTPNREVESPPIPDTGDFAKLKGRLQLPVQGSVVGRFGETRSKDGQGPSWKGIFIKTEAGQPVRAVGSGKVVFAEWLRGFGELVIIDHGDQYLSVYGNNSKLLKSAGDLVKAGDTIAETGNSSGNLETGLYFELRHQGQPFDPISWTKGH</sequence>
<organism evidence="5 6">
    <name type="scientific">Limnobacter litoralis</name>
    <dbReference type="NCBI Taxonomy" id="481366"/>
    <lineage>
        <taxon>Bacteria</taxon>
        <taxon>Pseudomonadati</taxon>
        <taxon>Pseudomonadota</taxon>
        <taxon>Betaproteobacteria</taxon>
        <taxon>Burkholderiales</taxon>
        <taxon>Burkholderiaceae</taxon>
        <taxon>Limnobacter</taxon>
    </lineage>
</organism>
<dbReference type="Gene3D" id="2.70.70.10">
    <property type="entry name" value="Glucose Permease (Domain IIA)"/>
    <property type="match status" value="1"/>
</dbReference>
<feature type="region of interest" description="Disordered" evidence="2">
    <location>
        <begin position="194"/>
        <end position="213"/>
    </location>
</feature>
<dbReference type="InterPro" id="IPR011055">
    <property type="entry name" value="Dup_hybrid_motif"/>
</dbReference>
<feature type="domain" description="M23ase beta-sheet core" evidence="4">
    <location>
        <begin position="326"/>
        <end position="419"/>
    </location>
</feature>
<feature type="compositionally biased region" description="Basic and acidic residues" evidence="2">
    <location>
        <begin position="253"/>
        <end position="267"/>
    </location>
</feature>
<feature type="chain" id="PRO_5047126545" description="M23ase beta-sheet core domain-containing protein" evidence="3">
    <location>
        <begin position="33"/>
        <end position="426"/>
    </location>
</feature>
<comment type="caution">
    <text evidence="5">The sequence shown here is derived from an EMBL/GenBank/DDBJ whole genome shotgun (WGS) entry which is preliminary data.</text>
</comment>
<evidence type="ECO:0000256" key="3">
    <source>
        <dbReference type="SAM" id="SignalP"/>
    </source>
</evidence>
<dbReference type="Proteomes" id="UP001156664">
    <property type="component" value="Unassembled WGS sequence"/>
</dbReference>
<dbReference type="InterPro" id="IPR050570">
    <property type="entry name" value="Cell_wall_metabolism_enzyme"/>
</dbReference>
<dbReference type="InterPro" id="IPR016047">
    <property type="entry name" value="M23ase_b-sheet_dom"/>
</dbReference>
<evidence type="ECO:0000259" key="4">
    <source>
        <dbReference type="Pfam" id="PF01551"/>
    </source>
</evidence>
<dbReference type="SUPFAM" id="SSF51261">
    <property type="entry name" value="Duplicated hybrid motif"/>
    <property type="match status" value="1"/>
</dbReference>
<dbReference type="CDD" id="cd12797">
    <property type="entry name" value="M23_peptidase"/>
    <property type="match status" value="1"/>
</dbReference>
<protein>
    <recommendedName>
        <fullName evidence="4">M23ase beta-sheet core domain-containing protein</fullName>
    </recommendedName>
</protein>
<name>A0ABQ5YPJ5_9BURK</name>
<feature type="signal peptide" evidence="3">
    <location>
        <begin position="1"/>
        <end position="32"/>
    </location>
</feature>
<dbReference type="PANTHER" id="PTHR21666:SF270">
    <property type="entry name" value="MUREIN HYDROLASE ACTIVATOR ENVC"/>
    <property type="match status" value="1"/>
</dbReference>
<evidence type="ECO:0000313" key="5">
    <source>
        <dbReference type="EMBL" id="GLR25260.1"/>
    </source>
</evidence>
<accession>A0ABQ5YPJ5</accession>
<dbReference type="PANTHER" id="PTHR21666">
    <property type="entry name" value="PEPTIDASE-RELATED"/>
    <property type="match status" value="1"/>
</dbReference>
<evidence type="ECO:0000256" key="2">
    <source>
        <dbReference type="SAM" id="MobiDB-lite"/>
    </source>
</evidence>
<keyword evidence="3" id="KW-0732">Signal</keyword>
<proteinExistence type="predicted"/>
<dbReference type="Gene3D" id="6.10.250.3150">
    <property type="match status" value="1"/>
</dbReference>